<organism evidence="1 2">
    <name type="scientific">Allorhodopirellula solitaria</name>
    <dbReference type="NCBI Taxonomy" id="2527987"/>
    <lineage>
        <taxon>Bacteria</taxon>
        <taxon>Pseudomonadati</taxon>
        <taxon>Planctomycetota</taxon>
        <taxon>Planctomycetia</taxon>
        <taxon>Pirellulales</taxon>
        <taxon>Pirellulaceae</taxon>
        <taxon>Allorhodopirellula</taxon>
    </lineage>
</organism>
<comment type="caution">
    <text evidence="1">The sequence shown here is derived from an EMBL/GenBank/DDBJ whole genome shotgun (WGS) entry which is preliminary data.</text>
</comment>
<dbReference type="Proteomes" id="UP000318053">
    <property type="component" value="Unassembled WGS sequence"/>
</dbReference>
<dbReference type="PANTHER" id="PTHR12526">
    <property type="entry name" value="GLYCOSYLTRANSFERASE"/>
    <property type="match status" value="1"/>
</dbReference>
<dbReference type="AlphaFoldDB" id="A0A5C5YDE0"/>
<accession>A0A5C5YDE0</accession>
<reference evidence="1 2" key="1">
    <citation type="submission" date="2019-02" db="EMBL/GenBank/DDBJ databases">
        <title>Deep-cultivation of Planctomycetes and their phenomic and genomic characterization uncovers novel biology.</title>
        <authorList>
            <person name="Wiegand S."/>
            <person name="Jogler M."/>
            <person name="Boedeker C."/>
            <person name="Pinto D."/>
            <person name="Vollmers J."/>
            <person name="Rivas-Marin E."/>
            <person name="Kohn T."/>
            <person name="Peeters S.H."/>
            <person name="Heuer A."/>
            <person name="Rast P."/>
            <person name="Oberbeckmann S."/>
            <person name="Bunk B."/>
            <person name="Jeske O."/>
            <person name="Meyerdierks A."/>
            <person name="Storesund J.E."/>
            <person name="Kallscheuer N."/>
            <person name="Luecker S."/>
            <person name="Lage O.M."/>
            <person name="Pohl T."/>
            <person name="Merkel B.J."/>
            <person name="Hornburger P."/>
            <person name="Mueller R.-W."/>
            <person name="Bruemmer F."/>
            <person name="Labrenz M."/>
            <person name="Spormann A.M."/>
            <person name="Op Den Camp H."/>
            <person name="Overmann J."/>
            <person name="Amann R."/>
            <person name="Jetten M.S.M."/>
            <person name="Mascher T."/>
            <person name="Medema M.H."/>
            <person name="Devos D.P."/>
            <person name="Kaster A.-K."/>
            <person name="Ovreas L."/>
            <person name="Rohde M."/>
            <person name="Galperin M.Y."/>
            <person name="Jogler C."/>
        </authorList>
    </citation>
    <scope>NUCLEOTIDE SEQUENCE [LARGE SCALE GENOMIC DNA]</scope>
    <source>
        <strain evidence="1 2">CA85</strain>
    </source>
</reference>
<dbReference type="Gene3D" id="3.40.50.2000">
    <property type="entry name" value="Glycogen Phosphorylase B"/>
    <property type="match status" value="2"/>
</dbReference>
<dbReference type="CDD" id="cd03801">
    <property type="entry name" value="GT4_PimA-like"/>
    <property type="match status" value="1"/>
</dbReference>
<evidence type="ECO:0000313" key="1">
    <source>
        <dbReference type="EMBL" id="TWT72949.1"/>
    </source>
</evidence>
<name>A0A5C5YDE0_9BACT</name>
<gene>
    <name evidence="1" type="ORF">CA85_14100</name>
</gene>
<dbReference type="GO" id="GO:0016740">
    <property type="term" value="F:transferase activity"/>
    <property type="evidence" value="ECO:0007669"/>
    <property type="project" value="UniProtKB-KW"/>
</dbReference>
<keyword evidence="1" id="KW-0808">Transferase</keyword>
<dbReference type="Pfam" id="PF13692">
    <property type="entry name" value="Glyco_trans_1_4"/>
    <property type="match status" value="1"/>
</dbReference>
<evidence type="ECO:0000313" key="2">
    <source>
        <dbReference type="Proteomes" id="UP000318053"/>
    </source>
</evidence>
<dbReference type="EMBL" id="SJPK01000003">
    <property type="protein sequence ID" value="TWT72949.1"/>
    <property type="molecule type" value="Genomic_DNA"/>
</dbReference>
<dbReference type="SUPFAM" id="SSF53756">
    <property type="entry name" value="UDP-Glycosyltransferase/glycogen phosphorylase"/>
    <property type="match status" value="1"/>
</dbReference>
<sequence length="411" mass="46261">MQEDLRNLVNALVERPVESSAQSAPSHEQRLKGRVVLACSGIGHVNRGYEASVSELFAAIASRGDVQLYQGKGSFPGKRSVTTIGRRAALYRAWPFSRTSEYARYRNENLSFAVHFASSLFRRPADIVFTPDHCLAGYLQKMRAWLPRKPTVVFSNGAPFENQFCERFEAVHQKSYEHYAASEGTPLQQRSWLIANGFSAQRLSQPVGFSRSEVLNRYNVDPRSKVVLSLSAHNKSHKRVDWLLREFATLDQAKFTLIVAGQPTGDSEELQQLSADLRCNVRFLTVPQELVPELIWASDLMTLCSLSEGFPRSIAEAMGGERHVFVHPHQNAKWILGDNEYCFVDMEEKSALANALRDACNNPEKVAMSARSIHQRFLDNFTWERVSDVYVAMFAEIMDLRRASEHGGSGG</sequence>
<protein>
    <submittedName>
        <fullName evidence="1">Glycosyl transferases group 1</fullName>
    </submittedName>
</protein>
<proteinExistence type="predicted"/>
<dbReference type="OrthoDB" id="9802525at2"/>
<keyword evidence="2" id="KW-1185">Reference proteome</keyword>